<name>A0A397JJX3_9GLOM</name>
<comment type="caution">
    <text evidence="2">The sequence shown here is derived from an EMBL/GenBank/DDBJ whole genome shotgun (WGS) entry which is preliminary data.</text>
</comment>
<protein>
    <recommendedName>
        <fullName evidence="1">BACK domain-containing protein</fullName>
    </recommendedName>
</protein>
<gene>
    <name evidence="2" type="ORF">Glove_33g132</name>
</gene>
<feature type="domain" description="BACK" evidence="1">
    <location>
        <begin position="28"/>
        <end position="98"/>
    </location>
</feature>
<proteinExistence type="predicted"/>
<dbReference type="AlphaFoldDB" id="A0A397JJX3"/>
<accession>A0A397JJX3</accession>
<evidence type="ECO:0000313" key="2">
    <source>
        <dbReference type="EMBL" id="RHZ87572.1"/>
    </source>
</evidence>
<dbReference type="EMBL" id="PQFF01000031">
    <property type="protein sequence ID" value="RHZ87572.1"/>
    <property type="molecule type" value="Genomic_DNA"/>
</dbReference>
<organism evidence="2 3">
    <name type="scientific">Diversispora epigaea</name>
    <dbReference type="NCBI Taxonomy" id="1348612"/>
    <lineage>
        <taxon>Eukaryota</taxon>
        <taxon>Fungi</taxon>
        <taxon>Fungi incertae sedis</taxon>
        <taxon>Mucoromycota</taxon>
        <taxon>Glomeromycotina</taxon>
        <taxon>Glomeromycetes</taxon>
        <taxon>Diversisporales</taxon>
        <taxon>Diversisporaceae</taxon>
        <taxon>Diversispora</taxon>
    </lineage>
</organism>
<dbReference type="InterPro" id="IPR011705">
    <property type="entry name" value="BACK"/>
</dbReference>
<dbReference type="OrthoDB" id="2436510at2759"/>
<dbReference type="Proteomes" id="UP000266861">
    <property type="component" value="Unassembled WGS sequence"/>
</dbReference>
<keyword evidence="3" id="KW-1185">Reference proteome</keyword>
<reference evidence="2 3" key="1">
    <citation type="submission" date="2018-08" db="EMBL/GenBank/DDBJ databases">
        <title>Genome and evolution of the arbuscular mycorrhizal fungus Diversispora epigaea (formerly Glomus versiforme) and its bacterial endosymbionts.</title>
        <authorList>
            <person name="Sun X."/>
            <person name="Fei Z."/>
            <person name="Harrison M."/>
        </authorList>
    </citation>
    <scope>NUCLEOTIDE SEQUENCE [LARGE SCALE GENOMIC DNA]</scope>
    <source>
        <strain evidence="2 3">IT104</strain>
    </source>
</reference>
<evidence type="ECO:0000313" key="3">
    <source>
        <dbReference type="Proteomes" id="UP000266861"/>
    </source>
</evidence>
<dbReference type="Pfam" id="PF07707">
    <property type="entry name" value="BACK"/>
    <property type="match status" value="1"/>
</dbReference>
<sequence length="199" mass="23339">MPIENIPKSSWIFTLLLEELIVNISFCNDIVVKYPNLIFDSSDFTSLQESALVSLLKRDDLQMKENSTLPIDLGDWTKENFLTLKTTLQHCLPHIRYFHFTNIEIYYRIRPYQKILDIQLWEDINQHIWIDCKTATYSTKSITCKFELILHGNRDLAPQKFWKICHGHACTIVVAKVKGIDEIIEGYNPLTRDDSNIEF</sequence>
<evidence type="ECO:0000259" key="1">
    <source>
        <dbReference type="Pfam" id="PF07707"/>
    </source>
</evidence>